<feature type="domain" description="BTB" evidence="1">
    <location>
        <begin position="22"/>
        <end position="124"/>
    </location>
</feature>
<gene>
    <name evidence="2" type="ORF">Tdes44962_MAKER00464</name>
</gene>
<dbReference type="AlphaFoldDB" id="A0A9W7SPR4"/>
<reference evidence="2 3" key="1">
    <citation type="journal article" date="2018" name="IMA Fungus">
        <title>IMA Genome-F 10: Nine draft genome sequences of Claviceps purpurea s.lat., including C. arundinis, C. humidiphila, and C. cf. spartinae, pseudomolecules for the pitch canker pathogen Fusarium circinatum, draft genome of Davidsoniella eucalypti, Grosmannia galeiformis, Quambalaria eucalypti, and Teratosphaeria destructans.</title>
        <authorList>
            <person name="Wingfield B.D."/>
            <person name="Liu M."/>
            <person name="Nguyen H.D."/>
            <person name="Lane F.A."/>
            <person name="Morgan S.W."/>
            <person name="De Vos L."/>
            <person name="Wilken P.M."/>
            <person name="Duong T.A."/>
            <person name="Aylward J."/>
            <person name="Coetzee M.P."/>
            <person name="Dadej K."/>
            <person name="De Beer Z.W."/>
            <person name="Findlay W."/>
            <person name="Havenga M."/>
            <person name="Kolarik M."/>
            <person name="Menzies J.G."/>
            <person name="Naidoo K."/>
            <person name="Pochopski O."/>
            <person name="Shoukouhi P."/>
            <person name="Santana Q.C."/>
            <person name="Seifert K.A."/>
            <person name="Soal N."/>
            <person name="Steenkamp E.T."/>
            <person name="Tatham C.T."/>
            <person name="van der Nest M.A."/>
            <person name="Wingfield M.J."/>
        </authorList>
    </citation>
    <scope>NUCLEOTIDE SEQUENCE [LARGE SCALE GENOMIC DNA]</scope>
    <source>
        <strain evidence="2">CMW44962</strain>
    </source>
</reference>
<accession>A0A9W7SPR4</accession>
<dbReference type="SUPFAM" id="SSF54695">
    <property type="entry name" value="POZ domain"/>
    <property type="match status" value="1"/>
</dbReference>
<dbReference type="OrthoDB" id="6359816at2759"/>
<name>A0A9W7SPR4_9PEZI</name>
<dbReference type="InterPro" id="IPR000210">
    <property type="entry name" value="BTB/POZ_dom"/>
</dbReference>
<dbReference type="InterPro" id="IPR011333">
    <property type="entry name" value="SKP1/BTB/POZ_sf"/>
</dbReference>
<dbReference type="PANTHER" id="PTHR47843:SF5">
    <property type="entry name" value="BTB_POZ DOMAIN PROTEIN"/>
    <property type="match status" value="1"/>
</dbReference>
<dbReference type="EMBL" id="RIBY02001978">
    <property type="protein sequence ID" value="KAH9826501.1"/>
    <property type="molecule type" value="Genomic_DNA"/>
</dbReference>
<dbReference type="Pfam" id="PF00651">
    <property type="entry name" value="BTB"/>
    <property type="match status" value="1"/>
</dbReference>
<protein>
    <recommendedName>
        <fullName evidence="1">BTB domain-containing protein</fullName>
    </recommendedName>
</protein>
<evidence type="ECO:0000313" key="2">
    <source>
        <dbReference type="EMBL" id="KAH9826501.1"/>
    </source>
</evidence>
<dbReference type="SMART" id="SM00225">
    <property type="entry name" value="BTB"/>
    <property type="match status" value="1"/>
</dbReference>
<proteinExistence type="predicted"/>
<comment type="caution">
    <text evidence="2">The sequence shown here is derived from an EMBL/GenBank/DDBJ whole genome shotgun (WGS) entry which is preliminary data.</text>
</comment>
<dbReference type="Proteomes" id="UP001138500">
    <property type="component" value="Unassembled WGS sequence"/>
</dbReference>
<organism evidence="2 3">
    <name type="scientific">Teratosphaeria destructans</name>
    <dbReference type="NCBI Taxonomy" id="418781"/>
    <lineage>
        <taxon>Eukaryota</taxon>
        <taxon>Fungi</taxon>
        <taxon>Dikarya</taxon>
        <taxon>Ascomycota</taxon>
        <taxon>Pezizomycotina</taxon>
        <taxon>Dothideomycetes</taxon>
        <taxon>Dothideomycetidae</taxon>
        <taxon>Mycosphaerellales</taxon>
        <taxon>Teratosphaeriaceae</taxon>
        <taxon>Teratosphaeria</taxon>
    </lineage>
</organism>
<dbReference type="Gene3D" id="3.30.710.10">
    <property type="entry name" value="Potassium Channel Kv1.1, Chain A"/>
    <property type="match status" value="1"/>
</dbReference>
<dbReference type="CDD" id="cd18186">
    <property type="entry name" value="BTB_POZ_ZBTB_KLHL-like"/>
    <property type="match status" value="1"/>
</dbReference>
<reference evidence="2 3" key="2">
    <citation type="journal article" date="2021" name="Curr. Genet.">
        <title>Genetic response to nitrogen starvation in the aggressive Eucalyptus foliar pathogen Teratosphaeria destructans.</title>
        <authorList>
            <person name="Havenga M."/>
            <person name="Wingfield B.D."/>
            <person name="Wingfield M.J."/>
            <person name="Dreyer L.L."/>
            <person name="Roets F."/>
            <person name="Aylward J."/>
        </authorList>
    </citation>
    <scope>NUCLEOTIDE SEQUENCE [LARGE SCALE GENOMIC DNA]</scope>
    <source>
        <strain evidence="2">CMW44962</strain>
    </source>
</reference>
<keyword evidence="3" id="KW-1185">Reference proteome</keyword>
<dbReference type="PROSITE" id="PS50097">
    <property type="entry name" value="BTB"/>
    <property type="match status" value="1"/>
</dbReference>
<dbReference type="PANTHER" id="PTHR47843">
    <property type="entry name" value="BTB DOMAIN-CONTAINING PROTEIN-RELATED"/>
    <property type="match status" value="1"/>
</dbReference>
<evidence type="ECO:0000259" key="1">
    <source>
        <dbReference type="PROSITE" id="PS50097"/>
    </source>
</evidence>
<evidence type="ECO:0000313" key="3">
    <source>
        <dbReference type="Proteomes" id="UP001138500"/>
    </source>
</evidence>
<sequence>MSEGRVAADDALRILLKSGDYSDLRIKCGDKEFKVHKAIVCARSEYFAKACKPGAFKVSPGTCSVSENESVSSLLTMSKEGEDGIITLQAATTDDDEDDVSLDDPEAVKLMIDFLYCHDYEAPVVFITVDEANIGVSGQKITPSGDCNTVMHAKMYALGSKYSIPSLQTVALGKFMEAASYAWNTDDFVTTIGLVYTNTPDEDKGLRDIAARTIIKHSSTLLQRPEIESQVRSISGLAYDLLSLHSAEVKKHNAGIPACMECDKEFEVKDCRRHGQYVGCLCYEKKWVPVCPDYGEYPEYICTCHKRRRP</sequence>